<dbReference type="KEGG" id="vg:9887649"/>
<feature type="domain" description="Glycosyltransferase 2-like" evidence="1">
    <location>
        <begin position="4"/>
        <end position="152"/>
    </location>
</feature>
<evidence type="ECO:0000313" key="3">
    <source>
        <dbReference type="Proteomes" id="UP000029781"/>
    </source>
</evidence>
<protein>
    <submittedName>
        <fullName evidence="2">Putative glycosyltransferase</fullName>
    </submittedName>
</protein>
<name>E3T517_CROVB</name>
<dbReference type="CAZy" id="GT2">
    <property type="family name" value="Glycosyltransferase Family 2"/>
</dbReference>
<gene>
    <name evidence="2" type="ORF">crov247</name>
</gene>
<organism evidence="2 3">
    <name type="scientific">Cafeteria roenbergensis virus (strain BV-PW1)</name>
    <name type="common">CroV</name>
    <dbReference type="NCBI Taxonomy" id="693272"/>
    <lineage>
        <taxon>Viruses</taxon>
        <taxon>Varidnaviria</taxon>
        <taxon>Bamfordvirae</taxon>
        <taxon>Nucleocytoviricota</taxon>
        <taxon>Megaviricetes</taxon>
        <taxon>Imitervirales</taxon>
        <taxon>Mimiviridae</taxon>
        <taxon>Aliimimivirinae</taxon>
        <taxon>Rheavirus</taxon>
        <taxon>Rheavirus sinusmexicani</taxon>
    </lineage>
</organism>
<reference evidence="2 3" key="1">
    <citation type="journal article" date="2010" name="Proc. Natl. Acad. Sci. U.S.A.">
        <title>Giant virus with a remarkable complement of genes infects marine zooplankton.</title>
        <authorList>
            <person name="Fischer M.G."/>
            <person name="Allen M.J."/>
            <person name="Wilson W.H."/>
            <person name="Suttle C.A."/>
        </authorList>
    </citation>
    <scope>NUCLEOTIDE SEQUENCE [LARGE SCALE GENOMIC DNA]</scope>
    <source>
        <strain evidence="2 3">BV-PW1</strain>
    </source>
</reference>
<keyword evidence="3" id="KW-1185">Reference proteome</keyword>
<dbReference type="InterPro" id="IPR029044">
    <property type="entry name" value="Nucleotide-diphossugar_trans"/>
</dbReference>
<sequence>MFDLIIPCLYSHFKYIPTTLKSFHHQNLINRIIIIINGINNKPIDKTILKNYNKIDLILINEKIFPGIARNIGLKNAQSQYVVFHDADDQAHPDKLLILKNCFDKYQCDHILHLIQPIEINFLNYDLAKIKVIPVEKLRTYYYKNNKCDFGDIIGKRCSHGLSAVKKNKIIDIEWLNVKSGEDKDFNIKSLIKGNKIILVDAYLSKYDKYKMHIMKRYHPNAWNELNKNIN</sequence>
<dbReference type="Gene3D" id="3.90.550.10">
    <property type="entry name" value="Spore Coat Polysaccharide Biosynthesis Protein SpsA, Chain A"/>
    <property type="match status" value="1"/>
</dbReference>
<proteinExistence type="predicted"/>
<dbReference type="InterPro" id="IPR001173">
    <property type="entry name" value="Glyco_trans_2-like"/>
</dbReference>
<dbReference type="Pfam" id="PF00535">
    <property type="entry name" value="Glycos_transf_2"/>
    <property type="match status" value="1"/>
</dbReference>
<evidence type="ECO:0000259" key="1">
    <source>
        <dbReference type="Pfam" id="PF00535"/>
    </source>
</evidence>
<dbReference type="SUPFAM" id="SSF53448">
    <property type="entry name" value="Nucleotide-diphospho-sugar transferases"/>
    <property type="match status" value="1"/>
</dbReference>
<accession>E3T517</accession>
<dbReference type="GeneID" id="9887649"/>
<dbReference type="RefSeq" id="YP_003969879.1">
    <property type="nucleotide sequence ID" value="NC_014637.1"/>
</dbReference>
<dbReference type="EMBL" id="GU244497">
    <property type="protein sequence ID" value="ADO67280.1"/>
    <property type="molecule type" value="Genomic_DNA"/>
</dbReference>
<organismHost>
    <name type="scientific">Cafeteria roenbergensis</name>
    <name type="common">Marine flagellate</name>
    <dbReference type="NCBI Taxonomy" id="33653"/>
</organismHost>
<evidence type="ECO:0000313" key="2">
    <source>
        <dbReference type="EMBL" id="ADO67280.1"/>
    </source>
</evidence>
<dbReference type="CDD" id="cd00761">
    <property type="entry name" value="Glyco_tranf_GTA_type"/>
    <property type="match status" value="1"/>
</dbReference>
<dbReference type="Proteomes" id="UP000029781">
    <property type="component" value="Segment"/>
</dbReference>